<evidence type="ECO:0000313" key="1">
    <source>
        <dbReference type="EMBL" id="RNA13916.1"/>
    </source>
</evidence>
<sequence length="140" mass="16328">MRIKEKIAHYKILILNGQNFYWPRSKIKGQLDTAVFVQVGSNHTFTLKKLFVQLKNKYLNAHSVSLITDNGTDKAMKTYLNEFVSLRYTNFIKELRVIGMVEIAESIEQSVEKITKGNENFLFDMILKKKQDIRDANRVI</sequence>
<evidence type="ECO:0000313" key="2">
    <source>
        <dbReference type="Proteomes" id="UP000276133"/>
    </source>
</evidence>
<reference evidence="1 2" key="1">
    <citation type="journal article" date="2018" name="Sci. Rep.">
        <title>Genomic signatures of local adaptation to the degree of environmental predictability in rotifers.</title>
        <authorList>
            <person name="Franch-Gras L."/>
            <person name="Hahn C."/>
            <person name="Garcia-Roger E.M."/>
            <person name="Carmona M.J."/>
            <person name="Serra M."/>
            <person name="Gomez A."/>
        </authorList>
    </citation>
    <scope>NUCLEOTIDE SEQUENCE [LARGE SCALE GENOMIC DNA]</scope>
    <source>
        <strain evidence="1">HYR1</strain>
    </source>
</reference>
<dbReference type="AlphaFoldDB" id="A0A3M7QRA1"/>
<dbReference type="EMBL" id="REGN01005300">
    <property type="protein sequence ID" value="RNA13916.1"/>
    <property type="molecule type" value="Genomic_DNA"/>
</dbReference>
<comment type="caution">
    <text evidence="1">The sequence shown here is derived from an EMBL/GenBank/DDBJ whole genome shotgun (WGS) entry which is preliminary data.</text>
</comment>
<protein>
    <submittedName>
        <fullName evidence="1">Uncharacterized protein</fullName>
    </submittedName>
</protein>
<name>A0A3M7QRA1_BRAPC</name>
<gene>
    <name evidence="1" type="ORF">BpHYR1_016102</name>
</gene>
<organism evidence="1 2">
    <name type="scientific">Brachionus plicatilis</name>
    <name type="common">Marine rotifer</name>
    <name type="synonym">Brachionus muelleri</name>
    <dbReference type="NCBI Taxonomy" id="10195"/>
    <lineage>
        <taxon>Eukaryota</taxon>
        <taxon>Metazoa</taxon>
        <taxon>Spiralia</taxon>
        <taxon>Gnathifera</taxon>
        <taxon>Rotifera</taxon>
        <taxon>Eurotatoria</taxon>
        <taxon>Monogononta</taxon>
        <taxon>Pseudotrocha</taxon>
        <taxon>Ploima</taxon>
        <taxon>Brachionidae</taxon>
        <taxon>Brachionus</taxon>
    </lineage>
</organism>
<dbReference type="Proteomes" id="UP000276133">
    <property type="component" value="Unassembled WGS sequence"/>
</dbReference>
<proteinExistence type="predicted"/>
<accession>A0A3M7QRA1</accession>
<keyword evidence="2" id="KW-1185">Reference proteome</keyword>